<dbReference type="Proteomes" id="UP000276741">
    <property type="component" value="Chromosome"/>
</dbReference>
<keyword evidence="3" id="KW-1185">Reference proteome</keyword>
<dbReference type="Proteomes" id="UP000616143">
    <property type="component" value="Unassembled WGS sequence"/>
</dbReference>
<reference evidence="2" key="4">
    <citation type="submission" date="2020-09" db="EMBL/GenBank/DDBJ databases">
        <authorList>
            <person name="Sun Q."/>
            <person name="Ohkuma M."/>
        </authorList>
    </citation>
    <scope>NUCLEOTIDE SEQUENCE</scope>
    <source>
        <strain evidence="2">JCM 31740</strain>
    </source>
</reference>
<reference evidence="1" key="3">
    <citation type="journal article" date="2019" name="BMC Res. Notes">
        <title>Complete genome sequence of the Sulfodiicoccus acidiphilus strain HS-1T, the first crenarchaeon that lacks polB3, isolated from an acidic hot spring in Ohwaku-dani, Hakone, Japan.</title>
        <authorList>
            <person name="Sakai H.D."/>
            <person name="Kurosawa N."/>
        </authorList>
    </citation>
    <scope>NUCLEOTIDE SEQUENCE</scope>
    <source>
        <strain evidence="1">HS-1</strain>
    </source>
</reference>
<dbReference type="Pfam" id="PF13489">
    <property type="entry name" value="Methyltransf_23"/>
    <property type="match status" value="1"/>
</dbReference>
<dbReference type="EMBL" id="AP018553">
    <property type="protein sequence ID" value="BBD73468.1"/>
    <property type="molecule type" value="Genomic_DNA"/>
</dbReference>
<dbReference type="AlphaFoldDB" id="A0A348B5L6"/>
<dbReference type="EMBL" id="BMQS01000006">
    <property type="protein sequence ID" value="GGT92908.1"/>
    <property type="molecule type" value="Genomic_DNA"/>
</dbReference>
<evidence type="ECO:0000313" key="3">
    <source>
        <dbReference type="Proteomes" id="UP000276741"/>
    </source>
</evidence>
<name>A0A348B5L6_9CREN</name>
<reference evidence="2" key="1">
    <citation type="journal article" date="2014" name="Int. J. Syst. Evol. Microbiol.">
        <title>Complete genome sequence of Corynebacterium casei LMG S-19264T (=DSM 44701T), isolated from a smear-ripened cheese.</title>
        <authorList>
            <consortium name="US DOE Joint Genome Institute (JGI-PGF)"/>
            <person name="Walter F."/>
            <person name="Albersmeier A."/>
            <person name="Kalinowski J."/>
            <person name="Ruckert C."/>
        </authorList>
    </citation>
    <scope>NUCLEOTIDE SEQUENCE</scope>
    <source>
        <strain evidence="2">JCM 31740</strain>
    </source>
</reference>
<gene>
    <name evidence="2" type="ORF">GCM10007116_08400</name>
    <name evidence="1" type="ORF">HS1genome_1857</name>
</gene>
<protein>
    <recommendedName>
        <fullName evidence="4">Methyltransferase type 11</fullName>
    </recommendedName>
</protein>
<sequence>MCNVSVIEFFVNHIECEEFRGKKVIEVGSRYVNGSVRPLIEKFCQPEEYTGVDIERGELVDVVLPAEKLVERFGENSFDALVSTEMLEHVKNWRVVVNNMKAVVKPLGYIYITTRSLGFPYHAFPYDFWRYEVEDLKEIFDDFNVISIAKDPSEPGVFLKARKPIDFKAKDLSDVTLYSMVLGKRTRDVPDRFPVLRYYRVKTSSFILRAASSLYRKIIFTGK</sequence>
<organism evidence="1 3">
    <name type="scientific">Sulfodiicoccus acidiphilus</name>
    <dbReference type="NCBI Taxonomy" id="1670455"/>
    <lineage>
        <taxon>Archaea</taxon>
        <taxon>Thermoproteota</taxon>
        <taxon>Thermoprotei</taxon>
        <taxon>Sulfolobales</taxon>
        <taxon>Sulfolobaceae</taxon>
        <taxon>Sulfodiicoccus</taxon>
    </lineage>
</organism>
<reference evidence="3" key="2">
    <citation type="submission" date="2018-04" db="EMBL/GenBank/DDBJ databases">
        <title>Complete genome sequence of Sulfodiicoccus acidiphilus strain HS-1.</title>
        <authorList>
            <person name="Sakai H.D."/>
            <person name="Kurosawa N."/>
        </authorList>
    </citation>
    <scope>NUCLEOTIDE SEQUENCE [LARGE SCALE GENOMIC DNA]</scope>
    <source>
        <strain evidence="3">HS-1</strain>
    </source>
</reference>
<evidence type="ECO:0008006" key="4">
    <source>
        <dbReference type="Google" id="ProtNLM"/>
    </source>
</evidence>
<evidence type="ECO:0000313" key="1">
    <source>
        <dbReference type="EMBL" id="BBD73468.1"/>
    </source>
</evidence>
<proteinExistence type="predicted"/>
<evidence type="ECO:0000313" key="2">
    <source>
        <dbReference type="EMBL" id="GGT92908.1"/>
    </source>
</evidence>
<dbReference type="SUPFAM" id="SSF53335">
    <property type="entry name" value="S-adenosyl-L-methionine-dependent methyltransferases"/>
    <property type="match status" value="1"/>
</dbReference>
<dbReference type="RefSeq" id="WP_126450679.1">
    <property type="nucleotide sequence ID" value="NZ_AP018553.1"/>
</dbReference>
<dbReference type="InterPro" id="IPR029063">
    <property type="entry name" value="SAM-dependent_MTases_sf"/>
</dbReference>
<dbReference type="GeneID" id="38667333"/>
<dbReference type="OrthoDB" id="359429at2157"/>
<dbReference type="KEGG" id="sacd:HS1genome_1857"/>
<dbReference type="Gene3D" id="3.40.50.150">
    <property type="entry name" value="Vaccinia Virus protein VP39"/>
    <property type="match status" value="1"/>
</dbReference>
<accession>A0A348B5L6</accession>